<dbReference type="RefSeq" id="WP_260997039.1">
    <property type="nucleotide sequence ID" value="NZ_CP054475.1"/>
</dbReference>
<reference evidence="3" key="1">
    <citation type="submission" date="2020-06" db="EMBL/GenBank/DDBJ databases">
        <title>Thalassolituus marinus alknpb1M-1, a hydrocarbon-degrading bacterium isolated from the deep-sea overlying water using an in-situ strategy from the South China Sea basin.</title>
        <authorList>
            <person name="Dong C."/>
            <person name="Chen Y."/>
            <person name="Shao Z."/>
        </authorList>
    </citation>
    <scope>NUCLEOTIDE SEQUENCE [LARGE SCALE GENOMIC DNA]</scope>
    <source>
        <strain evidence="3">alknpb1M-1</strain>
    </source>
</reference>
<accession>A0ABY6AEK6</accession>
<keyword evidence="1" id="KW-0732">Signal</keyword>
<feature type="chain" id="PRO_5046172298" description="WD40 repeat protein" evidence="1">
    <location>
        <begin position="25"/>
        <end position="939"/>
    </location>
</feature>
<protein>
    <recommendedName>
        <fullName evidence="4">WD40 repeat protein</fullName>
    </recommendedName>
</protein>
<evidence type="ECO:0008006" key="4">
    <source>
        <dbReference type="Google" id="ProtNLM"/>
    </source>
</evidence>
<feature type="signal peptide" evidence="1">
    <location>
        <begin position="1"/>
        <end position="24"/>
    </location>
</feature>
<organism evidence="2 3">
    <name type="scientific">Thalassolituus hydrocarboniclasticus</name>
    <dbReference type="NCBI Taxonomy" id="2742796"/>
    <lineage>
        <taxon>Bacteria</taxon>
        <taxon>Pseudomonadati</taxon>
        <taxon>Pseudomonadota</taxon>
        <taxon>Gammaproteobacteria</taxon>
        <taxon>Oceanospirillales</taxon>
        <taxon>Oceanospirillaceae</taxon>
        <taxon>Thalassolituus</taxon>
    </lineage>
</organism>
<name>A0ABY6AEK6_9GAMM</name>
<dbReference type="InterPro" id="IPR011659">
    <property type="entry name" value="WD40"/>
</dbReference>
<evidence type="ECO:0000313" key="3">
    <source>
        <dbReference type="Proteomes" id="UP001065322"/>
    </source>
</evidence>
<dbReference type="InterPro" id="IPR011042">
    <property type="entry name" value="6-blade_b-propeller_TolB-like"/>
</dbReference>
<dbReference type="EMBL" id="CP054475">
    <property type="protein sequence ID" value="UXD88300.1"/>
    <property type="molecule type" value="Genomic_DNA"/>
</dbReference>
<keyword evidence="3" id="KW-1185">Reference proteome</keyword>
<proteinExistence type="predicted"/>
<dbReference type="SUPFAM" id="SSF82171">
    <property type="entry name" value="DPP6 N-terminal domain-like"/>
    <property type="match status" value="1"/>
</dbReference>
<gene>
    <name evidence="2" type="ORF">HUF19_13090</name>
</gene>
<dbReference type="Proteomes" id="UP001065322">
    <property type="component" value="Chromosome"/>
</dbReference>
<dbReference type="Gene3D" id="2.40.160.50">
    <property type="entry name" value="membrane protein fhac: a member of the omp85/tpsb transporter family"/>
    <property type="match status" value="1"/>
</dbReference>
<dbReference type="Pfam" id="PF07676">
    <property type="entry name" value="PD40"/>
    <property type="match status" value="1"/>
</dbReference>
<evidence type="ECO:0000313" key="2">
    <source>
        <dbReference type="EMBL" id="UXD88300.1"/>
    </source>
</evidence>
<sequence>MNGAAICRVILLLLFTLLSGRVLAVPAAWDRTDTDWQTRTSAHFELHYPARYDQMAQHALTIAERVHDELVPFFTQEPDERTQMVLVDDYDYSNGWATPFPFVQIRLFASPAEDVAGLEHMDEWLHGLIRHEYVHILHMNMSRGIPRSGRKVFGRMFWLFPHVFTPSMFTEGLAVYLETNRTLGYGRLDGSIYAMQMRMELDSHQGDDLNQVVVPLRDWPRGKHYLYGAYFWQYLSETYGEAVMSRYLNDFSGQLIPYVMQNYVAKKVFGKSFPALWNDYRQWLLASFTPATDKLRAQEISGDALPVLSNTQQVTVAAQGSLLQVIDNGEDRAEISRWQPDGSADNGWSVHSLTATKGVTDADIAADGTLAVSRLISHASGRDLNDVFLWSADGGWKRISKDLRLRKIRWLADGQQLIGSRKVHGLSELWLLQRDGDAHMLWQGGDKTVLGSFDVAPDGQSLVASLKRPQQGWNLEKLDLGTLRWQALTDTRAIEHQPEFLPDGRILYSADYDGVFNLYVLQPATGMVEQWTQVVGGAFQPRWLNGQVAYQDYTSEGYQLKMLTPRALTSFSIASRQGRYDYPPAVSGVVPSERSDYSPWPTLAPKYWLPLFSIDEYSSALGLTTSGNDAVGRHTYSIAASWDFKQDWADVSASYLYDTRWSLLWNRTHSYRDLNTGLEDDYSAKREDLLIARRDHVMDAFEDQLQLHLGLVADHEKIERAPAGVDRGDGFEETLAGVALSFDNRELYRNVPGIGWGTYADLVYESNDVLNSDYNGDQWQASLKHTFDLPGRNTLSFGVAGGIADRGAEPFTIGGNRGEEALLFGRDQFALPGYDDDVQIGHKYYNGVIRFNRFLTRVERNWGMIPLGLGDISLGAWAQTASAWFREQHRPQLSAVGAELGVDVVLGYNLALPFVLGVAHGLDEDLGETRGYLRTAVFF</sequence>
<evidence type="ECO:0000256" key="1">
    <source>
        <dbReference type="SAM" id="SignalP"/>
    </source>
</evidence>
<dbReference type="Gene3D" id="2.120.10.30">
    <property type="entry name" value="TolB, C-terminal domain"/>
    <property type="match status" value="1"/>
</dbReference>